<evidence type="ECO:0000256" key="1">
    <source>
        <dbReference type="SAM" id="MobiDB-lite"/>
    </source>
</evidence>
<feature type="compositionally biased region" description="Polar residues" evidence="1">
    <location>
        <begin position="141"/>
        <end position="153"/>
    </location>
</feature>
<dbReference type="InterPro" id="IPR003903">
    <property type="entry name" value="UIM_dom"/>
</dbReference>
<proteinExistence type="predicted"/>
<feature type="compositionally biased region" description="Low complexity" evidence="1">
    <location>
        <begin position="91"/>
        <end position="102"/>
    </location>
</feature>
<dbReference type="Pfam" id="PF02809">
    <property type="entry name" value="UIM"/>
    <property type="match status" value="1"/>
</dbReference>
<feature type="compositionally biased region" description="Basic residues" evidence="1">
    <location>
        <begin position="161"/>
        <end position="174"/>
    </location>
</feature>
<dbReference type="Proteomes" id="UP001642406">
    <property type="component" value="Unassembled WGS sequence"/>
</dbReference>
<protein>
    <recommendedName>
        <fullName evidence="4">Tyrosyl-DNA phosphodiesterase 1</fullName>
    </recommendedName>
</protein>
<feature type="compositionally biased region" description="Acidic residues" evidence="1">
    <location>
        <begin position="179"/>
        <end position="191"/>
    </location>
</feature>
<reference evidence="2 3" key="1">
    <citation type="submission" date="2024-01" db="EMBL/GenBank/DDBJ databases">
        <authorList>
            <person name="Allen C."/>
            <person name="Tagirdzhanova G."/>
        </authorList>
    </citation>
    <scope>NUCLEOTIDE SEQUENCE [LARGE SCALE GENOMIC DNA]</scope>
</reference>
<sequence>MDELALRQLNGGEDEDEALRRALAMSMGESEGLPEGVESEADEKAATPSRGHIRSASTATTASEASIASSASASPASALPQAATNDSASETAPAAAAPNPTAPAAVTGIAAPASSSSLLALDRKAMEAERLARRQKFLDAQQAQTGTPSTSKDVQPEAHHLKQSWKLHLTPKKRKAEDDVIVIDSDDDDNNQDATKTKSENKRGKKVDDKMKREKESEQHPSRKRRLEDGSQEKAQGKIPPPAPLAYASQAFSTSSSAHFPYAKGVVKKTWVRGQPRNGDDVTIDEIWQKNDLELAVLSSFQWDEEWMLAHLDLRQTRVMLIAFAVDDHQTMGYMHSKLQLLKFPGHLRLVIPTGNLGVDTAMVQSLTSYDFSETARYAFVHSIAGSHMGESWKRTGYSGLGRAVQTMGWASSKPIQADYLTASIGSISDDLITALYNACQGVLPHTKLLLVRTGRSADESQEDQVKRPLGWAYVGSANMSESAWGRIVKDRGTGKTKMTCRNWECGVLVSTDEESNHNSTSSSSMGEDANMLDVFRKTLPVPIAVPGAKYISGESGSERKKPWFFLES</sequence>
<feature type="region of interest" description="Disordered" evidence="1">
    <location>
        <begin position="132"/>
        <end position="246"/>
    </location>
</feature>
<dbReference type="PANTHER" id="PTHR12415:SF4">
    <property type="entry name" value="TYROSYL-DNA PHOSPHODIESTERASE DOMAIN-CONTAINING PROTEIN"/>
    <property type="match status" value="1"/>
</dbReference>
<dbReference type="PROSITE" id="PS50330">
    <property type="entry name" value="UIM"/>
    <property type="match status" value="1"/>
</dbReference>
<accession>A0ABP0CLQ5</accession>
<evidence type="ECO:0000313" key="2">
    <source>
        <dbReference type="EMBL" id="CAK7232139.1"/>
    </source>
</evidence>
<dbReference type="Pfam" id="PF06087">
    <property type="entry name" value="Tyr-DNA_phospho"/>
    <property type="match status" value="3"/>
</dbReference>
<feature type="compositionally biased region" description="Basic and acidic residues" evidence="1">
    <location>
        <begin position="195"/>
        <end position="236"/>
    </location>
</feature>
<comment type="caution">
    <text evidence="2">The sequence shown here is derived from an EMBL/GenBank/DDBJ whole genome shotgun (WGS) entry which is preliminary data.</text>
</comment>
<evidence type="ECO:0000313" key="3">
    <source>
        <dbReference type="Proteomes" id="UP001642406"/>
    </source>
</evidence>
<organism evidence="2 3">
    <name type="scientific">Sporothrix bragantina</name>
    <dbReference type="NCBI Taxonomy" id="671064"/>
    <lineage>
        <taxon>Eukaryota</taxon>
        <taxon>Fungi</taxon>
        <taxon>Dikarya</taxon>
        <taxon>Ascomycota</taxon>
        <taxon>Pezizomycotina</taxon>
        <taxon>Sordariomycetes</taxon>
        <taxon>Sordariomycetidae</taxon>
        <taxon>Ophiostomatales</taxon>
        <taxon>Ophiostomataceae</taxon>
        <taxon>Sporothrix</taxon>
    </lineage>
</organism>
<gene>
    <name evidence="2" type="ORF">SBRCBS47491_008166</name>
</gene>
<dbReference type="Gene3D" id="3.30.870.10">
    <property type="entry name" value="Endonuclease Chain A"/>
    <property type="match status" value="3"/>
</dbReference>
<dbReference type="EMBL" id="CAWUHC010000101">
    <property type="protein sequence ID" value="CAK7232139.1"/>
    <property type="molecule type" value="Genomic_DNA"/>
</dbReference>
<feature type="region of interest" description="Disordered" evidence="1">
    <location>
        <begin position="23"/>
        <end position="102"/>
    </location>
</feature>
<name>A0ABP0CLQ5_9PEZI</name>
<dbReference type="PANTHER" id="PTHR12415">
    <property type="entry name" value="TYROSYL-DNA PHOSPHODIESTERASE 1"/>
    <property type="match status" value="1"/>
</dbReference>
<keyword evidence="3" id="KW-1185">Reference proteome</keyword>
<dbReference type="InterPro" id="IPR010347">
    <property type="entry name" value="Tdp1"/>
</dbReference>
<feature type="compositionally biased region" description="Low complexity" evidence="1">
    <location>
        <begin position="55"/>
        <end position="84"/>
    </location>
</feature>
<evidence type="ECO:0008006" key="4">
    <source>
        <dbReference type="Google" id="ProtNLM"/>
    </source>
</evidence>
<dbReference type="SUPFAM" id="SSF56024">
    <property type="entry name" value="Phospholipase D/nuclease"/>
    <property type="match status" value="2"/>
</dbReference>